<reference evidence="2" key="1">
    <citation type="submission" date="2011-08" db="EMBL/GenBank/DDBJ databases">
        <authorList>
            <person name="Rombauts S."/>
        </authorList>
    </citation>
    <scope>NUCLEOTIDE SEQUENCE</scope>
    <source>
        <strain evidence="2">London</strain>
    </source>
</reference>
<dbReference type="EMBL" id="CAEY01000036">
    <property type="status" value="NOT_ANNOTATED_CDS"/>
    <property type="molecule type" value="Genomic_DNA"/>
</dbReference>
<accession>T1KFH3</accession>
<protein>
    <submittedName>
        <fullName evidence="1">Uncharacterized protein</fullName>
    </submittedName>
</protein>
<proteinExistence type="predicted"/>
<dbReference type="Proteomes" id="UP000015104">
    <property type="component" value="Unassembled WGS sequence"/>
</dbReference>
<organism evidence="1 2">
    <name type="scientific">Tetranychus urticae</name>
    <name type="common">Two-spotted spider mite</name>
    <dbReference type="NCBI Taxonomy" id="32264"/>
    <lineage>
        <taxon>Eukaryota</taxon>
        <taxon>Metazoa</taxon>
        <taxon>Ecdysozoa</taxon>
        <taxon>Arthropoda</taxon>
        <taxon>Chelicerata</taxon>
        <taxon>Arachnida</taxon>
        <taxon>Acari</taxon>
        <taxon>Acariformes</taxon>
        <taxon>Trombidiformes</taxon>
        <taxon>Prostigmata</taxon>
        <taxon>Eleutherengona</taxon>
        <taxon>Raphignathae</taxon>
        <taxon>Tetranychoidea</taxon>
        <taxon>Tetranychidae</taxon>
        <taxon>Tetranychus</taxon>
    </lineage>
</organism>
<evidence type="ECO:0000313" key="1">
    <source>
        <dbReference type="EnsemblMetazoa" id="tetur10g03120.1"/>
    </source>
</evidence>
<name>T1KFH3_TETUR</name>
<evidence type="ECO:0000313" key="2">
    <source>
        <dbReference type="Proteomes" id="UP000015104"/>
    </source>
</evidence>
<dbReference type="AlphaFoldDB" id="T1KFH3"/>
<dbReference type="EnsemblMetazoa" id="tetur10g03120.1">
    <property type="protein sequence ID" value="tetur10g03120.1"/>
    <property type="gene ID" value="tetur10g03120"/>
</dbReference>
<sequence length="36" mass="4393">MTNLMYNHILDEDEDDQNESFRICCFMNEFRVCMGK</sequence>
<dbReference type="HOGENOM" id="CLU_3360312_0_0_1"/>
<keyword evidence="2" id="KW-1185">Reference proteome</keyword>
<reference evidence="1" key="2">
    <citation type="submission" date="2015-06" db="UniProtKB">
        <authorList>
            <consortium name="EnsemblMetazoa"/>
        </authorList>
    </citation>
    <scope>IDENTIFICATION</scope>
</reference>